<protein>
    <submittedName>
        <fullName evidence="10">MotA/TolQ/ExbB proton channel family protein</fullName>
    </submittedName>
</protein>
<dbReference type="KEGG" id="hbs:IPV69_11230"/>
<dbReference type="Pfam" id="PF01618">
    <property type="entry name" value="MotA_ExbB"/>
    <property type="match status" value="1"/>
</dbReference>
<evidence type="ECO:0000256" key="7">
    <source>
        <dbReference type="SAM" id="MobiDB-lite"/>
    </source>
</evidence>
<keyword evidence="3 8" id="KW-0812">Transmembrane</keyword>
<evidence type="ECO:0000256" key="6">
    <source>
        <dbReference type="RuleBase" id="RU004057"/>
    </source>
</evidence>
<dbReference type="InterPro" id="IPR050790">
    <property type="entry name" value="ExbB/TolQ_transport"/>
</dbReference>
<comment type="similarity">
    <text evidence="6">Belongs to the exbB/tolQ family.</text>
</comment>
<evidence type="ECO:0000313" key="10">
    <source>
        <dbReference type="EMBL" id="QOV91883.1"/>
    </source>
</evidence>
<comment type="subcellular location">
    <subcellularLocation>
        <location evidence="1">Cell membrane</location>
        <topology evidence="1">Multi-pass membrane protein</topology>
    </subcellularLocation>
    <subcellularLocation>
        <location evidence="6">Membrane</location>
        <topology evidence="6">Multi-pass membrane protein</topology>
    </subcellularLocation>
</comment>
<dbReference type="RefSeq" id="WP_206295201.1">
    <property type="nucleotide sequence ID" value="NZ_CP063458.1"/>
</dbReference>
<keyword evidence="4 8" id="KW-1133">Transmembrane helix</keyword>
<dbReference type="Proteomes" id="UP000593765">
    <property type="component" value="Chromosome"/>
</dbReference>
<reference evidence="10 11" key="1">
    <citation type="submission" date="2020-10" db="EMBL/GenBank/DDBJ databases">
        <title>Wide distribution of Phycisphaera-like planctomycetes from WD2101 soil group in peatlands and genome analysis of the first cultivated representative.</title>
        <authorList>
            <person name="Dedysh S.N."/>
            <person name="Beletsky A.V."/>
            <person name="Ivanova A."/>
            <person name="Kulichevskaya I.S."/>
            <person name="Suzina N.E."/>
            <person name="Philippov D.A."/>
            <person name="Rakitin A.L."/>
            <person name="Mardanov A.V."/>
            <person name="Ravin N.V."/>
        </authorList>
    </citation>
    <scope>NUCLEOTIDE SEQUENCE [LARGE SCALE GENOMIC DNA]</scope>
    <source>
        <strain evidence="10 11">M1803</strain>
    </source>
</reference>
<keyword evidence="11" id="KW-1185">Reference proteome</keyword>
<feature type="compositionally biased region" description="Pro residues" evidence="7">
    <location>
        <begin position="290"/>
        <end position="299"/>
    </location>
</feature>
<keyword evidence="6" id="KW-0813">Transport</keyword>
<evidence type="ECO:0000259" key="9">
    <source>
        <dbReference type="Pfam" id="PF01618"/>
    </source>
</evidence>
<gene>
    <name evidence="10" type="ORF">IPV69_11230</name>
</gene>
<dbReference type="PANTHER" id="PTHR30625:SF17">
    <property type="entry name" value="TOLQ-RELATED"/>
    <property type="match status" value="1"/>
</dbReference>
<evidence type="ECO:0000256" key="3">
    <source>
        <dbReference type="ARBA" id="ARBA00022692"/>
    </source>
</evidence>
<dbReference type="PANTHER" id="PTHR30625">
    <property type="entry name" value="PROTEIN TOLQ"/>
    <property type="match status" value="1"/>
</dbReference>
<proteinExistence type="inferred from homology"/>
<keyword evidence="5 8" id="KW-0472">Membrane</keyword>
<dbReference type="GO" id="GO:0017038">
    <property type="term" value="P:protein import"/>
    <property type="evidence" value="ECO:0007669"/>
    <property type="project" value="TreeGrafter"/>
</dbReference>
<feature type="transmembrane region" description="Helical" evidence="8">
    <location>
        <begin position="21"/>
        <end position="45"/>
    </location>
</feature>
<sequence>MSQSPSFGAEGSKAAAIRSRLAKFGVQLFAVAVMAMVTAAAMAQAPAAEGEKKAPEGLISIVLGHIDFIFVIIAILSVIGLTLIIQGFIKNRAGVYMPEASVQHIRDLIAQKKFKELIEHTENDPSFVAQALNPALKRAPSFSSMKEAMETSIGEQTAERFRSIEYLNIIGNLGPLLGLTGTVLGMIEAFAAMNAAGGSASPGDLAGGISRALAHTFLGLFLAVPCLGCFGIIRTIVDRLTVRASLVCEELLLMVKPQEAKPAGAPGGPPQAPRPPGAPGMPAPMRKPAAPAPAPSPLP</sequence>
<dbReference type="GO" id="GO:0005886">
    <property type="term" value="C:plasma membrane"/>
    <property type="evidence" value="ECO:0007669"/>
    <property type="project" value="UniProtKB-SubCell"/>
</dbReference>
<evidence type="ECO:0000256" key="2">
    <source>
        <dbReference type="ARBA" id="ARBA00022475"/>
    </source>
</evidence>
<feature type="transmembrane region" description="Helical" evidence="8">
    <location>
        <begin position="57"/>
        <end position="85"/>
    </location>
</feature>
<feature type="region of interest" description="Disordered" evidence="7">
    <location>
        <begin position="259"/>
        <end position="299"/>
    </location>
</feature>
<evidence type="ECO:0000256" key="5">
    <source>
        <dbReference type="ARBA" id="ARBA00023136"/>
    </source>
</evidence>
<organism evidence="10 11">
    <name type="scientific">Humisphaera borealis</name>
    <dbReference type="NCBI Taxonomy" id="2807512"/>
    <lineage>
        <taxon>Bacteria</taxon>
        <taxon>Pseudomonadati</taxon>
        <taxon>Planctomycetota</taxon>
        <taxon>Phycisphaerae</taxon>
        <taxon>Tepidisphaerales</taxon>
        <taxon>Tepidisphaeraceae</taxon>
        <taxon>Humisphaera</taxon>
    </lineage>
</organism>
<feature type="domain" description="MotA/TolQ/ExbB proton channel" evidence="9">
    <location>
        <begin position="126"/>
        <end position="242"/>
    </location>
</feature>
<name>A0A7M2X2D7_9BACT</name>
<feature type="transmembrane region" description="Helical" evidence="8">
    <location>
        <begin position="212"/>
        <end position="233"/>
    </location>
</feature>
<keyword evidence="6" id="KW-0653">Protein transport</keyword>
<dbReference type="EMBL" id="CP063458">
    <property type="protein sequence ID" value="QOV91883.1"/>
    <property type="molecule type" value="Genomic_DNA"/>
</dbReference>
<feature type="transmembrane region" description="Helical" evidence="8">
    <location>
        <begin position="169"/>
        <end position="192"/>
    </location>
</feature>
<evidence type="ECO:0000256" key="1">
    <source>
        <dbReference type="ARBA" id="ARBA00004651"/>
    </source>
</evidence>
<feature type="compositionally biased region" description="Pro residues" evidence="7">
    <location>
        <begin position="267"/>
        <end position="282"/>
    </location>
</feature>
<evidence type="ECO:0000313" key="11">
    <source>
        <dbReference type="Proteomes" id="UP000593765"/>
    </source>
</evidence>
<evidence type="ECO:0000256" key="8">
    <source>
        <dbReference type="SAM" id="Phobius"/>
    </source>
</evidence>
<accession>A0A7M2X2D7</accession>
<keyword evidence="2" id="KW-1003">Cell membrane</keyword>
<evidence type="ECO:0000256" key="4">
    <source>
        <dbReference type="ARBA" id="ARBA00022989"/>
    </source>
</evidence>
<dbReference type="InterPro" id="IPR002898">
    <property type="entry name" value="MotA_ExbB_proton_chnl"/>
</dbReference>
<dbReference type="AlphaFoldDB" id="A0A7M2X2D7"/>